<feature type="transmembrane region" description="Helical" evidence="1">
    <location>
        <begin position="14"/>
        <end position="30"/>
    </location>
</feature>
<evidence type="ECO:0000256" key="1">
    <source>
        <dbReference type="SAM" id="Phobius"/>
    </source>
</evidence>
<keyword evidence="1" id="KW-1133">Transmembrane helix</keyword>
<accession>A0A3B0X035</accession>
<evidence type="ECO:0000259" key="2">
    <source>
        <dbReference type="Pfam" id="PF11127"/>
    </source>
</evidence>
<dbReference type="Pfam" id="PF11127">
    <property type="entry name" value="YgaP-like_TM"/>
    <property type="match status" value="1"/>
</dbReference>
<dbReference type="AlphaFoldDB" id="A0A3B0X035"/>
<organism evidence="3">
    <name type="scientific">hydrothermal vent metagenome</name>
    <dbReference type="NCBI Taxonomy" id="652676"/>
    <lineage>
        <taxon>unclassified sequences</taxon>
        <taxon>metagenomes</taxon>
        <taxon>ecological metagenomes</taxon>
    </lineage>
</organism>
<reference evidence="3" key="1">
    <citation type="submission" date="2018-06" db="EMBL/GenBank/DDBJ databases">
        <authorList>
            <person name="Zhirakovskaya E."/>
        </authorList>
    </citation>
    <scope>NUCLEOTIDE SEQUENCE</scope>
</reference>
<proteinExistence type="predicted"/>
<sequence length="75" mass="8453">MKNNIINVGRLDQAIRFFISFVLFYITIINDEIIDDSIIASALITIACLNIIVSTVRICPLYILTGISTYSKKNK</sequence>
<dbReference type="InterPro" id="IPR021309">
    <property type="entry name" value="YgaP-like_TM"/>
</dbReference>
<feature type="transmembrane region" description="Helical" evidence="1">
    <location>
        <begin position="42"/>
        <end position="65"/>
    </location>
</feature>
<protein>
    <recommendedName>
        <fullName evidence="2">Inner membrane protein YgaP-like transmembrane domain-containing protein</fullName>
    </recommendedName>
</protein>
<keyword evidence="1" id="KW-0472">Membrane</keyword>
<name>A0A3B0X035_9ZZZZ</name>
<keyword evidence="1" id="KW-0812">Transmembrane</keyword>
<dbReference type="EMBL" id="UOFF01000069">
    <property type="protein sequence ID" value="VAW54879.1"/>
    <property type="molecule type" value="Genomic_DNA"/>
</dbReference>
<feature type="domain" description="Inner membrane protein YgaP-like transmembrane" evidence="2">
    <location>
        <begin position="6"/>
        <end position="72"/>
    </location>
</feature>
<evidence type="ECO:0000313" key="3">
    <source>
        <dbReference type="EMBL" id="VAW54879.1"/>
    </source>
</evidence>
<gene>
    <name evidence="3" type="ORF">MNBD_GAMMA07-616</name>
</gene>